<feature type="transmembrane region" description="Helical" evidence="5">
    <location>
        <begin position="159"/>
        <end position="177"/>
    </location>
</feature>
<evidence type="ECO:0008006" key="8">
    <source>
        <dbReference type="Google" id="ProtNLM"/>
    </source>
</evidence>
<proteinExistence type="predicted"/>
<dbReference type="EMBL" id="LNGD01000108">
    <property type="protein sequence ID" value="KYC49293.1"/>
    <property type="molecule type" value="Genomic_DNA"/>
</dbReference>
<evidence type="ECO:0000313" key="6">
    <source>
        <dbReference type="EMBL" id="KYC49293.1"/>
    </source>
</evidence>
<evidence type="ECO:0000313" key="7">
    <source>
        <dbReference type="Proteomes" id="UP000075578"/>
    </source>
</evidence>
<comment type="caution">
    <text evidence="6">The sequence shown here is derived from an EMBL/GenBank/DDBJ whole genome shotgun (WGS) entry which is preliminary data.</text>
</comment>
<dbReference type="AlphaFoldDB" id="A0A150IWD0"/>
<accession>A0A150IWD0</accession>
<dbReference type="Proteomes" id="UP000075578">
    <property type="component" value="Unassembled WGS sequence"/>
</dbReference>
<protein>
    <recommendedName>
        <fullName evidence="8">Phosphoribose diphosphate:decaprenyl-phosphate phosphoribosyltransferase</fullName>
    </recommendedName>
</protein>
<dbReference type="Pfam" id="PF01040">
    <property type="entry name" value="UbiA"/>
    <property type="match status" value="1"/>
</dbReference>
<feature type="transmembrane region" description="Helical" evidence="5">
    <location>
        <begin position="220"/>
        <end position="237"/>
    </location>
</feature>
<evidence type="ECO:0000256" key="4">
    <source>
        <dbReference type="ARBA" id="ARBA00023136"/>
    </source>
</evidence>
<feature type="transmembrane region" description="Helical" evidence="5">
    <location>
        <begin position="132"/>
        <end position="153"/>
    </location>
</feature>
<feature type="transmembrane region" description="Helical" evidence="5">
    <location>
        <begin position="249"/>
        <end position="267"/>
    </location>
</feature>
<evidence type="ECO:0000256" key="1">
    <source>
        <dbReference type="ARBA" id="ARBA00004651"/>
    </source>
</evidence>
<name>A0A150IWD0_9EURY</name>
<evidence type="ECO:0000256" key="5">
    <source>
        <dbReference type="SAM" id="Phobius"/>
    </source>
</evidence>
<dbReference type="InterPro" id="IPR000537">
    <property type="entry name" value="UbiA_prenyltransferase"/>
</dbReference>
<evidence type="ECO:0000256" key="3">
    <source>
        <dbReference type="ARBA" id="ARBA00022989"/>
    </source>
</evidence>
<feature type="transmembrane region" description="Helical" evidence="5">
    <location>
        <begin position="87"/>
        <end position="120"/>
    </location>
</feature>
<organism evidence="6 7">
    <name type="scientific">Candidatus Methanofastidiosum methylothiophilum</name>
    <dbReference type="NCBI Taxonomy" id="1705564"/>
    <lineage>
        <taxon>Archaea</taxon>
        <taxon>Methanobacteriati</taxon>
        <taxon>Methanobacteriota</taxon>
        <taxon>Stenosarchaea group</taxon>
        <taxon>Candidatus Methanofastidiosia</taxon>
        <taxon>Candidatus Methanofastidiosales</taxon>
        <taxon>Candidatus Methanofastidiosaceae</taxon>
        <taxon>Candidatus Methanofastidiosum</taxon>
    </lineage>
</organism>
<keyword evidence="2 5" id="KW-0812">Transmembrane</keyword>
<reference evidence="6 7" key="1">
    <citation type="journal article" date="2016" name="ISME J.">
        <title>Chasing the elusive Euryarchaeota class WSA2: genomes reveal a uniquely fastidious methyl-reducing methanogen.</title>
        <authorList>
            <person name="Nobu M.K."/>
            <person name="Narihiro T."/>
            <person name="Kuroda K."/>
            <person name="Mei R."/>
            <person name="Liu W.T."/>
        </authorList>
    </citation>
    <scope>NUCLEOTIDE SEQUENCE [LARGE SCALE GENOMIC DNA]</scope>
    <source>
        <strain evidence="6">U1lsi0528_Bin089</strain>
    </source>
</reference>
<dbReference type="GO" id="GO:0016765">
    <property type="term" value="F:transferase activity, transferring alkyl or aryl (other than methyl) groups"/>
    <property type="evidence" value="ECO:0007669"/>
    <property type="project" value="InterPro"/>
</dbReference>
<keyword evidence="4 5" id="KW-0472">Membrane</keyword>
<dbReference type="GO" id="GO:0005886">
    <property type="term" value="C:plasma membrane"/>
    <property type="evidence" value="ECO:0007669"/>
    <property type="project" value="UniProtKB-SubCell"/>
</dbReference>
<comment type="subcellular location">
    <subcellularLocation>
        <location evidence="1">Cell membrane</location>
        <topology evidence="1">Multi-pass membrane protein</topology>
    </subcellularLocation>
</comment>
<sequence length="304" mass="33846">MIYNSAVLNLPKNTLQFMFGVILFTMAGGSYNLLTCIIAALGLSIGLGAIYLFNDLTDVKEDKYNTIKIRWKAVANGTMTKDESIKIIKLFAILGTTLALLSGLNFLLIYIAVIGLNLCYSHPSIRWKNNPTLSVLTIAFLQVLKFSSGFFLFSNSIDGFPLLFVIAISLGYTLLFIYYKNNTTNLIKIVVEDRKRVLPLSLACFLMLIISFFIYTFPAISLTALFLGIPTIALYFITKKYIGTSVNVVFMYAGLVILIISFLLLSTPTVTAINQNMIDQNATMKEQIMIGVEEIMSDLSTKIF</sequence>
<gene>
    <name evidence="6" type="ORF">AMQ74_01446</name>
</gene>
<evidence type="ECO:0000256" key="2">
    <source>
        <dbReference type="ARBA" id="ARBA00022692"/>
    </source>
</evidence>
<keyword evidence="3 5" id="KW-1133">Transmembrane helix</keyword>
<dbReference type="Gene3D" id="1.10.357.140">
    <property type="entry name" value="UbiA prenyltransferase"/>
    <property type="match status" value="1"/>
</dbReference>
<feature type="transmembrane region" description="Helical" evidence="5">
    <location>
        <begin position="21"/>
        <end position="53"/>
    </location>
</feature>
<feature type="transmembrane region" description="Helical" evidence="5">
    <location>
        <begin position="197"/>
        <end position="214"/>
    </location>
</feature>
<dbReference type="InterPro" id="IPR044878">
    <property type="entry name" value="UbiA_sf"/>
</dbReference>